<dbReference type="OrthoDB" id="10460387at2759"/>
<keyword evidence="1" id="KW-0812">Transmembrane</keyword>
<keyword evidence="1" id="KW-0472">Membrane</keyword>
<accession>A0A0V1BTK9</accession>
<evidence type="ECO:0000256" key="1">
    <source>
        <dbReference type="SAM" id="Phobius"/>
    </source>
</evidence>
<dbReference type="InParanoid" id="A0A0V1BTK9"/>
<dbReference type="EMBL" id="JYDH01000014">
    <property type="protein sequence ID" value="KRY40110.1"/>
    <property type="molecule type" value="Genomic_DNA"/>
</dbReference>
<dbReference type="AlphaFoldDB" id="A0A0V1BTK9"/>
<protein>
    <submittedName>
        <fullName evidence="2">Uncharacterized protein</fullName>
    </submittedName>
</protein>
<evidence type="ECO:0000313" key="2">
    <source>
        <dbReference type="EMBL" id="KRY40110.1"/>
    </source>
</evidence>
<proteinExistence type="predicted"/>
<reference evidence="2 3" key="1">
    <citation type="submission" date="2015-01" db="EMBL/GenBank/DDBJ databases">
        <title>Evolution of Trichinella species and genotypes.</title>
        <authorList>
            <person name="Korhonen P.K."/>
            <person name="Edoardo P."/>
            <person name="Giuseppe L.R."/>
            <person name="Gasser R.B."/>
        </authorList>
    </citation>
    <scope>NUCLEOTIDE SEQUENCE [LARGE SCALE GENOMIC DNA]</scope>
    <source>
        <strain evidence="2">ISS3</strain>
    </source>
</reference>
<name>A0A0V1BTK9_TRISP</name>
<sequence>MPLKTDVKGIKKAVKVQMVVKPSDQKVYPDTSITNKVILIMIALLIIFLTALQLSRVTWLTTIITIQ</sequence>
<organism evidence="2 3">
    <name type="scientific">Trichinella spiralis</name>
    <name type="common">Trichina worm</name>
    <dbReference type="NCBI Taxonomy" id="6334"/>
    <lineage>
        <taxon>Eukaryota</taxon>
        <taxon>Metazoa</taxon>
        <taxon>Ecdysozoa</taxon>
        <taxon>Nematoda</taxon>
        <taxon>Enoplea</taxon>
        <taxon>Dorylaimia</taxon>
        <taxon>Trichinellida</taxon>
        <taxon>Trichinellidae</taxon>
        <taxon>Trichinella</taxon>
    </lineage>
</organism>
<keyword evidence="1" id="KW-1133">Transmembrane helix</keyword>
<feature type="transmembrane region" description="Helical" evidence="1">
    <location>
        <begin position="33"/>
        <end position="52"/>
    </location>
</feature>
<gene>
    <name evidence="2" type="ORF">T01_10111</name>
</gene>
<comment type="caution">
    <text evidence="2">The sequence shown here is derived from an EMBL/GenBank/DDBJ whole genome shotgun (WGS) entry which is preliminary data.</text>
</comment>
<evidence type="ECO:0000313" key="3">
    <source>
        <dbReference type="Proteomes" id="UP000054776"/>
    </source>
</evidence>
<dbReference type="Proteomes" id="UP000054776">
    <property type="component" value="Unassembled WGS sequence"/>
</dbReference>
<keyword evidence="3" id="KW-1185">Reference proteome</keyword>